<keyword evidence="2" id="KW-1185">Reference proteome</keyword>
<dbReference type="Proteomes" id="UP000001067">
    <property type="component" value="Unassembled WGS sequence"/>
</dbReference>
<reference evidence="1 2" key="1">
    <citation type="journal article" date="2010" name="Genome Biol.">
        <title>A first genome assembly of the barley fungal pathogen Pyrenophora teres f. teres.</title>
        <authorList>
            <person name="Ellwood S.R."/>
            <person name="Liu Z."/>
            <person name="Syme R.A."/>
            <person name="Lai Z."/>
            <person name="Hane J.K."/>
            <person name="Keiper F."/>
            <person name="Moffat C.S."/>
            <person name="Oliver R.P."/>
            <person name="Friesen T.L."/>
        </authorList>
    </citation>
    <scope>NUCLEOTIDE SEQUENCE [LARGE SCALE GENOMIC DNA]</scope>
    <source>
        <strain evidence="1 2">0-1</strain>
    </source>
</reference>
<protein>
    <submittedName>
        <fullName evidence="1">Uncharacterized protein</fullName>
    </submittedName>
</protein>
<evidence type="ECO:0000313" key="1">
    <source>
        <dbReference type="EMBL" id="EFQ86667.1"/>
    </source>
</evidence>
<name>E3S5T2_PYRTT</name>
<dbReference type="KEGG" id="pte:PTT_18031"/>
<evidence type="ECO:0000313" key="2">
    <source>
        <dbReference type="Proteomes" id="UP000001067"/>
    </source>
</evidence>
<accession>E3S5T2</accession>
<gene>
    <name evidence="1" type="ORF">PTT_18031</name>
</gene>
<proteinExistence type="predicted"/>
<sequence>YNVDPLQLKALPSISQREYTTEERSDREKAETIAAKFRDVFDLVQASIAEA</sequence>
<dbReference type="AlphaFoldDB" id="E3S5T2"/>
<feature type="non-terminal residue" evidence="1">
    <location>
        <position position="1"/>
    </location>
</feature>
<organism evidence="2">
    <name type="scientific">Pyrenophora teres f. teres (strain 0-1)</name>
    <name type="common">Barley net blotch fungus</name>
    <name type="synonym">Drechslera teres f. teres</name>
    <dbReference type="NCBI Taxonomy" id="861557"/>
    <lineage>
        <taxon>Eukaryota</taxon>
        <taxon>Fungi</taxon>
        <taxon>Dikarya</taxon>
        <taxon>Ascomycota</taxon>
        <taxon>Pezizomycotina</taxon>
        <taxon>Dothideomycetes</taxon>
        <taxon>Pleosporomycetidae</taxon>
        <taxon>Pleosporales</taxon>
        <taxon>Pleosporineae</taxon>
        <taxon>Pleosporaceae</taxon>
        <taxon>Pyrenophora</taxon>
    </lineage>
</organism>
<dbReference type="HOGENOM" id="CLU_3112147_0_0_1"/>
<dbReference type="EMBL" id="GL537317">
    <property type="protein sequence ID" value="EFQ86667.1"/>
    <property type="molecule type" value="Genomic_DNA"/>
</dbReference>